<dbReference type="InterPro" id="IPR038534">
    <property type="entry name" value="Rtr1/RPAP2_sf"/>
</dbReference>
<evidence type="ECO:0000259" key="14">
    <source>
        <dbReference type="PROSITE" id="PS51479"/>
    </source>
</evidence>
<feature type="domain" description="RTR1-type" evidence="14">
    <location>
        <begin position="14"/>
        <end position="101"/>
    </location>
</feature>
<evidence type="ECO:0000256" key="9">
    <source>
        <dbReference type="ARBA" id="ARBA00047761"/>
    </source>
</evidence>
<evidence type="ECO:0000256" key="7">
    <source>
        <dbReference type="ARBA" id="ARBA00022912"/>
    </source>
</evidence>
<reference evidence="15 16" key="1">
    <citation type="submission" date="2011-02" db="EMBL/GenBank/DDBJ databases">
        <title>The Genome Sequence of Sphaeroforma arctica JP610.</title>
        <authorList>
            <consortium name="The Broad Institute Genome Sequencing Platform"/>
            <person name="Russ C."/>
            <person name="Cuomo C."/>
            <person name="Young S.K."/>
            <person name="Zeng Q."/>
            <person name="Gargeya S."/>
            <person name="Alvarado L."/>
            <person name="Berlin A."/>
            <person name="Chapman S.B."/>
            <person name="Chen Z."/>
            <person name="Freedman E."/>
            <person name="Gellesch M."/>
            <person name="Goldberg J."/>
            <person name="Griggs A."/>
            <person name="Gujja S."/>
            <person name="Heilman E."/>
            <person name="Heiman D."/>
            <person name="Howarth C."/>
            <person name="Mehta T."/>
            <person name="Neiman D."/>
            <person name="Pearson M."/>
            <person name="Roberts A."/>
            <person name="Saif S."/>
            <person name="Shea T."/>
            <person name="Shenoy N."/>
            <person name="Sisk P."/>
            <person name="Stolte C."/>
            <person name="Sykes S."/>
            <person name="White J."/>
            <person name="Yandava C."/>
            <person name="Burger G."/>
            <person name="Gray M.W."/>
            <person name="Holland P.W.H."/>
            <person name="King N."/>
            <person name="Lang F.B.F."/>
            <person name="Roger A.J."/>
            <person name="Ruiz-Trillo I."/>
            <person name="Haas B."/>
            <person name="Nusbaum C."/>
            <person name="Birren B."/>
        </authorList>
    </citation>
    <scope>NUCLEOTIDE SEQUENCE [LARGE SCALE GENOMIC DNA]</scope>
    <source>
        <strain evidence="15 16">JP610</strain>
    </source>
</reference>
<dbReference type="PROSITE" id="PS51479">
    <property type="entry name" value="ZF_RTR1"/>
    <property type="match status" value="1"/>
</dbReference>
<dbReference type="AlphaFoldDB" id="A0A0L0FY65"/>
<dbReference type="STRING" id="667725.A0A0L0FY65"/>
<keyword evidence="7 12" id="KW-0904">Protein phosphatase</keyword>
<evidence type="ECO:0000256" key="4">
    <source>
        <dbReference type="ARBA" id="ARBA00022771"/>
    </source>
</evidence>
<name>A0A0L0FY65_9EUKA</name>
<dbReference type="RefSeq" id="XP_014154810.1">
    <property type="nucleotide sequence ID" value="XM_014299335.1"/>
</dbReference>
<dbReference type="GO" id="GO:0043175">
    <property type="term" value="F:RNA polymerase core enzyme binding"/>
    <property type="evidence" value="ECO:0007669"/>
    <property type="project" value="UniProtKB-UniRule"/>
</dbReference>
<keyword evidence="5 12" id="KW-0378">Hydrolase</keyword>
<dbReference type="EMBL" id="KQ242091">
    <property type="protein sequence ID" value="KNC80908.1"/>
    <property type="molecule type" value="Genomic_DNA"/>
</dbReference>
<dbReference type="GeneID" id="25907253"/>
<keyword evidence="3 12" id="KW-0479">Metal-binding</keyword>
<dbReference type="Proteomes" id="UP000054560">
    <property type="component" value="Unassembled WGS sequence"/>
</dbReference>
<evidence type="ECO:0000256" key="2">
    <source>
        <dbReference type="ARBA" id="ARBA00005676"/>
    </source>
</evidence>
<keyword evidence="8 12" id="KW-0539">Nucleus</keyword>
<dbReference type="GO" id="GO:0005634">
    <property type="term" value="C:nucleus"/>
    <property type="evidence" value="ECO:0007669"/>
    <property type="project" value="UniProtKB-SubCell"/>
</dbReference>
<dbReference type="PANTHER" id="PTHR14732">
    <property type="entry name" value="RNA POLYMERASE II SUBUNIT B1 CTD PHOSPHATASE RPAP2-RELATED"/>
    <property type="match status" value="1"/>
</dbReference>
<proteinExistence type="inferred from homology"/>
<dbReference type="EC" id="3.1.3.16" evidence="12"/>
<comment type="catalytic activity">
    <reaction evidence="9 12">
        <text>O-phospho-L-seryl-[protein] + H2O = L-seryl-[protein] + phosphate</text>
        <dbReference type="Rhea" id="RHEA:20629"/>
        <dbReference type="Rhea" id="RHEA-COMP:9863"/>
        <dbReference type="Rhea" id="RHEA-COMP:11604"/>
        <dbReference type="ChEBI" id="CHEBI:15377"/>
        <dbReference type="ChEBI" id="CHEBI:29999"/>
        <dbReference type="ChEBI" id="CHEBI:43474"/>
        <dbReference type="ChEBI" id="CHEBI:83421"/>
        <dbReference type="EC" id="3.1.3.16"/>
    </reaction>
</comment>
<evidence type="ECO:0000256" key="5">
    <source>
        <dbReference type="ARBA" id="ARBA00022801"/>
    </source>
</evidence>
<feature type="region of interest" description="Disordered" evidence="13">
    <location>
        <begin position="154"/>
        <end position="201"/>
    </location>
</feature>
<dbReference type="eggNOG" id="KOG4780">
    <property type="taxonomic scope" value="Eukaryota"/>
</dbReference>
<evidence type="ECO:0000313" key="16">
    <source>
        <dbReference type="Proteomes" id="UP000054560"/>
    </source>
</evidence>
<gene>
    <name evidence="15" type="ORF">SARC_06749</name>
</gene>
<evidence type="ECO:0000256" key="11">
    <source>
        <dbReference type="PROSITE-ProRule" id="PRU00812"/>
    </source>
</evidence>
<evidence type="ECO:0000256" key="10">
    <source>
        <dbReference type="ARBA" id="ARBA00048336"/>
    </source>
</evidence>
<dbReference type="Pfam" id="PF04181">
    <property type="entry name" value="RPAP2_Rtr1"/>
    <property type="match status" value="1"/>
</dbReference>
<dbReference type="GO" id="GO:0005737">
    <property type="term" value="C:cytoplasm"/>
    <property type="evidence" value="ECO:0007669"/>
    <property type="project" value="TreeGrafter"/>
</dbReference>
<dbReference type="InterPro" id="IPR039693">
    <property type="entry name" value="Rtr1/RPAP2"/>
</dbReference>
<dbReference type="GO" id="GO:0008420">
    <property type="term" value="F:RNA polymerase II CTD heptapeptide repeat phosphatase activity"/>
    <property type="evidence" value="ECO:0007669"/>
    <property type="project" value="UniProtKB-UniRule"/>
</dbReference>
<evidence type="ECO:0000256" key="3">
    <source>
        <dbReference type="ARBA" id="ARBA00022723"/>
    </source>
</evidence>
<dbReference type="PANTHER" id="PTHR14732:SF0">
    <property type="entry name" value="RNA POLYMERASE II SUBUNIT B1 CTD PHOSPHATASE RPAP2-RELATED"/>
    <property type="match status" value="1"/>
</dbReference>
<keyword evidence="4 12" id="KW-0863">Zinc-finger</keyword>
<sequence>MLLEQKVTPLQLIQATDFITPSEYADVVAERALAQVCGYPLCLNKLPKPSNREKGGRFKISMKDHRVYDMELIRQYCANDCHVASDFFSSQLMPMVAHMRTGKELVKEKIQLLMREPDLKAFSANGSFETVAPLIGASGSALVRLHDLKQLVQPTTGTTSGHTAQATAQQTNKAQDTDTNQPTPLPQPTPAHTTTQAQTQPTPQLPYKAHLTAHSGAVTKPQHIAALPVLHVGDGIVAGSATADGEYSAELERMMENMNVREMFSDARATPMPSTHYNTDTYAVDGFLPAPSKVTSTKGLAALQDGGVVSGVPETVESSDTRNGSSLVGGAGGCGDVSGAKITRRETGDEAVVDDDTIVGDDYDSMTFPTSGVDDVTDALDTERKSVQFDPSVKAAPAKQMRKHNTQLKAKLSLFQRAWMMITDWNNADVRLYLQGVMDQSAMSKDGVDEDEFDPMTDDWEVMKATATKKTTPEKVETERNYRTENYDPVATRHAIIQRQLGVVFKAILAGKGIRGCTYPNIRKDLGDVTRRFTVSRSRCVYLTSPLDQLVALVLIESMALRNPFVASACSGPTGSPFAAMAQTLFEIDKYRFEDLVSILLPHT</sequence>
<dbReference type="InterPro" id="IPR007308">
    <property type="entry name" value="Rtr1/RPAP2_dom"/>
</dbReference>
<organism evidence="15 16">
    <name type="scientific">Sphaeroforma arctica JP610</name>
    <dbReference type="NCBI Taxonomy" id="667725"/>
    <lineage>
        <taxon>Eukaryota</taxon>
        <taxon>Ichthyosporea</taxon>
        <taxon>Ichthyophonida</taxon>
        <taxon>Sphaeroforma</taxon>
    </lineage>
</organism>
<evidence type="ECO:0000256" key="6">
    <source>
        <dbReference type="ARBA" id="ARBA00022833"/>
    </source>
</evidence>
<comment type="function">
    <text evidence="12">Putative RNA polymerase II subunit B1 C-terminal domain (CTD) phosphatase involved in RNA polymerase II transcription regulation.</text>
</comment>
<evidence type="ECO:0000256" key="1">
    <source>
        <dbReference type="ARBA" id="ARBA00004123"/>
    </source>
</evidence>
<feature type="compositionally biased region" description="Low complexity" evidence="13">
    <location>
        <begin position="154"/>
        <end position="182"/>
    </location>
</feature>
<evidence type="ECO:0000256" key="12">
    <source>
        <dbReference type="RuleBase" id="RU367080"/>
    </source>
</evidence>
<dbReference type="GO" id="GO:0008270">
    <property type="term" value="F:zinc ion binding"/>
    <property type="evidence" value="ECO:0007669"/>
    <property type="project" value="UniProtKB-KW"/>
</dbReference>
<comment type="catalytic activity">
    <reaction evidence="10 12">
        <text>O-phospho-L-threonyl-[protein] + H2O = L-threonyl-[protein] + phosphate</text>
        <dbReference type="Rhea" id="RHEA:47004"/>
        <dbReference type="Rhea" id="RHEA-COMP:11060"/>
        <dbReference type="Rhea" id="RHEA-COMP:11605"/>
        <dbReference type="ChEBI" id="CHEBI:15377"/>
        <dbReference type="ChEBI" id="CHEBI:30013"/>
        <dbReference type="ChEBI" id="CHEBI:43474"/>
        <dbReference type="ChEBI" id="CHEBI:61977"/>
        <dbReference type="EC" id="3.1.3.16"/>
    </reaction>
</comment>
<keyword evidence="6 12" id="KW-0862">Zinc</keyword>
<feature type="compositionally biased region" description="Low complexity" evidence="13">
    <location>
        <begin position="190"/>
        <end position="201"/>
    </location>
</feature>
<evidence type="ECO:0000256" key="13">
    <source>
        <dbReference type="SAM" id="MobiDB-lite"/>
    </source>
</evidence>
<evidence type="ECO:0000313" key="15">
    <source>
        <dbReference type="EMBL" id="KNC80908.1"/>
    </source>
</evidence>
<evidence type="ECO:0000256" key="8">
    <source>
        <dbReference type="ARBA" id="ARBA00023242"/>
    </source>
</evidence>
<dbReference type="OrthoDB" id="2590500at2759"/>
<accession>A0A0L0FY65</accession>
<keyword evidence="16" id="KW-1185">Reference proteome</keyword>
<comment type="similarity">
    <text evidence="2 11 12">Belongs to the RPAP2 family.</text>
</comment>
<protein>
    <recommendedName>
        <fullName evidence="12">RNA polymerase II subunit B1 CTD phosphatase RPAP2 homolog</fullName>
        <ecNumber evidence="12">3.1.3.16</ecNumber>
    </recommendedName>
</protein>
<dbReference type="Gene3D" id="1.25.40.820">
    <property type="match status" value="1"/>
</dbReference>
<comment type="subcellular location">
    <subcellularLocation>
        <location evidence="1 12">Nucleus</location>
    </subcellularLocation>
</comment>